<dbReference type="PANTHER" id="PTHR19370">
    <property type="entry name" value="NADH-CYTOCHROME B5 REDUCTASE"/>
    <property type="match status" value="1"/>
</dbReference>
<dbReference type="EMBL" id="OX365910">
    <property type="protein sequence ID" value="CAI4051304.1"/>
    <property type="molecule type" value="Genomic_DNA"/>
</dbReference>
<dbReference type="SUPFAM" id="SSF63380">
    <property type="entry name" value="Riboflavin synthase domain-like"/>
    <property type="match status" value="1"/>
</dbReference>
<dbReference type="InterPro" id="IPR001834">
    <property type="entry name" value="CBR-like"/>
</dbReference>
<dbReference type="GO" id="GO:0005739">
    <property type="term" value="C:mitochondrion"/>
    <property type="evidence" value="ECO:0007669"/>
    <property type="project" value="TreeGrafter"/>
</dbReference>
<sequence length="366" mass="41840">MLWTKYASSGPRIARRLHISSKKISHSKVYLITSAVLTTGLIGSYLSHGYFDDKKNKYELSPSHFVKYRISHKQDIDSSHFLLEVTPLVKQKVNMWSLMTAEHIWSVEIKQPEVMVVRSYTPLPLEFNPTSNETEILKDGDNADGKLSFYIKKYENGEVARWLHRLPKDHVIEIRGPFVDYEFPHLPDELKRSRDCLYMNNFNKGININNENPKYIYQPYDVIMFTAGTGVVTALQLLLTESPFRGNMKIFHTSKNINQLGPLYSILSKLQASNRVQLQIFESDKQTRKEILKNIEKAATRPYPYKGLLPFSNVSGNKFEPILALVCGPESYISSISGNKDGLNQGQVQGLLDAKGWDSQNVYKLS</sequence>
<dbReference type="Gene3D" id="2.40.30.10">
    <property type="entry name" value="Translation factors"/>
    <property type="match status" value="1"/>
</dbReference>
<evidence type="ECO:0000313" key="2">
    <source>
        <dbReference type="Proteomes" id="UP001162087"/>
    </source>
</evidence>
<gene>
    <name evidence="1" type="primary">SKDI15G1930</name>
    <name evidence="1" type="ORF">SKDI_15G1930</name>
</gene>
<dbReference type="CDD" id="cd06183">
    <property type="entry name" value="cyt_b5_reduct_like"/>
    <property type="match status" value="1"/>
</dbReference>
<name>A0AA35J9T0_SACK1</name>
<keyword evidence="2" id="KW-1185">Reference proteome</keyword>
<accession>A0AA35J9T0</accession>
<dbReference type="Proteomes" id="UP001162087">
    <property type="component" value="Chromosome 15"/>
</dbReference>
<dbReference type="OrthoDB" id="432685at2759"/>
<protein>
    <submittedName>
        <fullName evidence="1">Uncharacterized protein</fullName>
    </submittedName>
</protein>
<dbReference type="InterPro" id="IPR017927">
    <property type="entry name" value="FAD-bd_FR_type"/>
</dbReference>
<reference evidence="1" key="1">
    <citation type="submission" date="2022-10" db="EMBL/GenBank/DDBJ databases">
        <authorList>
            <person name="Byrne P K."/>
        </authorList>
    </citation>
    <scope>NUCLEOTIDE SEQUENCE</scope>
    <source>
        <strain evidence="1">IFO1802</strain>
    </source>
</reference>
<dbReference type="InterPro" id="IPR008333">
    <property type="entry name" value="Cbr1-like_FAD-bd_dom"/>
</dbReference>
<proteinExistence type="predicted"/>
<dbReference type="InterPro" id="IPR017938">
    <property type="entry name" value="Riboflavin_synthase-like_b-brl"/>
</dbReference>
<dbReference type="PROSITE" id="PS51384">
    <property type="entry name" value="FAD_FR"/>
    <property type="match status" value="1"/>
</dbReference>
<dbReference type="PANTHER" id="PTHR19370:SF189">
    <property type="entry name" value="CYTOCHROME C MITOCHONDRIAL IMPORT FACTOR CYC2"/>
    <property type="match status" value="1"/>
</dbReference>
<organism evidence="1 2">
    <name type="scientific">Saccharomyces kudriavzevii (strain ATCC MYA-4449 / AS 2.2408 / CBS 8840 / NBRC 1802 / NCYC 2889)</name>
    <name type="common">Yeast</name>
    <dbReference type="NCBI Taxonomy" id="226230"/>
    <lineage>
        <taxon>Eukaryota</taxon>
        <taxon>Fungi</taxon>
        <taxon>Dikarya</taxon>
        <taxon>Ascomycota</taxon>
        <taxon>Saccharomycotina</taxon>
        <taxon>Saccharomycetes</taxon>
        <taxon>Saccharomycetales</taxon>
        <taxon>Saccharomycetaceae</taxon>
        <taxon>Saccharomyces</taxon>
    </lineage>
</organism>
<evidence type="ECO:0000313" key="1">
    <source>
        <dbReference type="EMBL" id="CAI4051304.1"/>
    </source>
</evidence>
<dbReference type="GO" id="GO:0016020">
    <property type="term" value="C:membrane"/>
    <property type="evidence" value="ECO:0007669"/>
    <property type="project" value="UniProtKB-SubCell"/>
</dbReference>
<dbReference type="GO" id="GO:0016491">
    <property type="term" value="F:oxidoreductase activity"/>
    <property type="evidence" value="ECO:0007669"/>
    <property type="project" value="UniProtKB-KW"/>
</dbReference>
<dbReference type="Pfam" id="PF00970">
    <property type="entry name" value="FAD_binding_6"/>
    <property type="match status" value="1"/>
</dbReference>